<dbReference type="SUPFAM" id="SSF55073">
    <property type="entry name" value="Nucleotide cyclase"/>
    <property type="match status" value="1"/>
</dbReference>
<feature type="transmembrane region" description="Helical" evidence="3">
    <location>
        <begin position="192"/>
        <end position="212"/>
    </location>
</feature>
<dbReference type="CDD" id="cd01949">
    <property type="entry name" value="GGDEF"/>
    <property type="match status" value="1"/>
</dbReference>
<gene>
    <name evidence="5" type="ORF">QR674_09285</name>
</gene>
<dbReference type="InterPro" id="IPR029787">
    <property type="entry name" value="Nucleotide_cyclase"/>
</dbReference>
<dbReference type="GO" id="GO:0052621">
    <property type="term" value="F:diguanylate cyclase activity"/>
    <property type="evidence" value="ECO:0007669"/>
    <property type="project" value="UniProtKB-EC"/>
</dbReference>
<evidence type="ECO:0000256" key="3">
    <source>
        <dbReference type="SAM" id="Phobius"/>
    </source>
</evidence>
<dbReference type="EMBL" id="JASVDY010000003">
    <property type="protein sequence ID" value="MDV2469180.1"/>
    <property type="molecule type" value="Genomic_DNA"/>
</dbReference>
<dbReference type="Pfam" id="PF00990">
    <property type="entry name" value="GGDEF"/>
    <property type="match status" value="1"/>
</dbReference>
<feature type="transmembrane region" description="Helical" evidence="3">
    <location>
        <begin position="76"/>
        <end position="93"/>
    </location>
</feature>
<dbReference type="Proteomes" id="UP001278188">
    <property type="component" value="Unassembled WGS sequence"/>
</dbReference>
<dbReference type="PROSITE" id="PS50887">
    <property type="entry name" value="GGDEF"/>
    <property type="match status" value="1"/>
</dbReference>
<keyword evidence="3" id="KW-0472">Membrane</keyword>
<keyword evidence="3" id="KW-1133">Transmembrane helix</keyword>
<dbReference type="InterPro" id="IPR050469">
    <property type="entry name" value="Diguanylate_Cyclase"/>
</dbReference>
<keyword evidence="3" id="KW-0812">Transmembrane</keyword>
<name>A0ABU3WFJ8_9GAMM</name>
<evidence type="ECO:0000313" key="5">
    <source>
        <dbReference type="EMBL" id="MDV2469180.1"/>
    </source>
</evidence>
<keyword evidence="6" id="KW-1185">Reference proteome</keyword>
<dbReference type="Gene3D" id="3.30.70.270">
    <property type="match status" value="1"/>
</dbReference>
<evidence type="ECO:0000256" key="1">
    <source>
        <dbReference type="ARBA" id="ARBA00012528"/>
    </source>
</evidence>
<dbReference type="InterPro" id="IPR043128">
    <property type="entry name" value="Rev_trsase/Diguanyl_cyclase"/>
</dbReference>
<comment type="caution">
    <text evidence="5">The sequence shown here is derived from an EMBL/GenBank/DDBJ whole genome shotgun (WGS) entry which is preliminary data.</text>
</comment>
<comment type="catalytic activity">
    <reaction evidence="2">
        <text>2 GTP = 3',3'-c-di-GMP + 2 diphosphate</text>
        <dbReference type="Rhea" id="RHEA:24898"/>
        <dbReference type="ChEBI" id="CHEBI:33019"/>
        <dbReference type="ChEBI" id="CHEBI:37565"/>
        <dbReference type="ChEBI" id="CHEBI:58805"/>
        <dbReference type="EC" id="2.7.7.65"/>
    </reaction>
</comment>
<dbReference type="NCBIfam" id="TIGR00254">
    <property type="entry name" value="GGDEF"/>
    <property type="match status" value="1"/>
</dbReference>
<proteinExistence type="predicted"/>
<keyword evidence="5" id="KW-0548">Nucleotidyltransferase</keyword>
<dbReference type="SMART" id="SM00267">
    <property type="entry name" value="GGDEF"/>
    <property type="match status" value="1"/>
</dbReference>
<feature type="transmembrane region" description="Helical" evidence="3">
    <location>
        <begin position="133"/>
        <end position="152"/>
    </location>
</feature>
<evidence type="ECO:0000313" key="6">
    <source>
        <dbReference type="Proteomes" id="UP001278188"/>
    </source>
</evidence>
<protein>
    <recommendedName>
        <fullName evidence="1">diguanylate cyclase</fullName>
        <ecNumber evidence="1">2.7.7.65</ecNumber>
    </recommendedName>
</protein>
<dbReference type="InterPro" id="IPR000160">
    <property type="entry name" value="GGDEF_dom"/>
</dbReference>
<dbReference type="RefSeq" id="WP_317083752.1">
    <property type="nucleotide sequence ID" value="NZ_JASVDY010000003.1"/>
</dbReference>
<reference evidence="5 6" key="1">
    <citation type="submission" date="2023-06" db="EMBL/GenBank/DDBJ databases">
        <title>Genomic Analysis of Acinetobacter Strains Recovered from South Australian Aquatic Samples provides Insights into the Circulation of Antibiotic Resistance determinants in the Environment.</title>
        <authorList>
            <person name="Tobin L."/>
            <person name="Jarocki V.M."/>
            <person name="Kenyon J."/>
            <person name="Drigo B."/>
            <person name="Donner E."/>
            <person name="Djordjevic S.P."/>
            <person name="Hamidian M."/>
        </authorList>
    </citation>
    <scope>NUCLEOTIDE SEQUENCE [LARGE SCALE GENOMIC DNA]</scope>
    <source>
        <strain evidence="5 6">SAAc652</strain>
    </source>
</reference>
<evidence type="ECO:0000256" key="2">
    <source>
        <dbReference type="ARBA" id="ARBA00034247"/>
    </source>
</evidence>
<dbReference type="PANTHER" id="PTHR45138:SF9">
    <property type="entry name" value="DIGUANYLATE CYCLASE DGCM-RELATED"/>
    <property type="match status" value="1"/>
</dbReference>
<dbReference type="PANTHER" id="PTHR45138">
    <property type="entry name" value="REGULATORY COMPONENTS OF SENSORY TRANSDUCTION SYSTEM"/>
    <property type="match status" value="1"/>
</dbReference>
<feature type="domain" description="GGDEF" evidence="4">
    <location>
        <begin position="260"/>
        <end position="393"/>
    </location>
</feature>
<feature type="transmembrane region" description="Helical" evidence="3">
    <location>
        <begin position="105"/>
        <end position="127"/>
    </location>
</feature>
<organism evidence="5 6">
    <name type="scientific">Acinetobacter chinensis</name>
    <dbReference type="NCBI Taxonomy" id="2004650"/>
    <lineage>
        <taxon>Bacteria</taxon>
        <taxon>Pseudomonadati</taxon>
        <taxon>Pseudomonadota</taxon>
        <taxon>Gammaproteobacteria</taxon>
        <taxon>Moraxellales</taxon>
        <taxon>Moraxellaceae</taxon>
        <taxon>Acinetobacter</taxon>
    </lineage>
</organism>
<accession>A0ABU3WFJ8</accession>
<feature type="transmembrane region" description="Helical" evidence="3">
    <location>
        <begin position="159"/>
        <end position="180"/>
    </location>
</feature>
<evidence type="ECO:0000259" key="4">
    <source>
        <dbReference type="PROSITE" id="PS50887"/>
    </source>
</evidence>
<feature type="transmembrane region" description="Helical" evidence="3">
    <location>
        <begin position="36"/>
        <end position="56"/>
    </location>
</feature>
<keyword evidence="5" id="KW-0808">Transferase</keyword>
<sequence>MKALFSSVKSSSLKTKMVESLFESGPVMNWGTLNKCILMLILAAGVHLTWVIWKGTIILNPELWQWVDLALIKKQIQLNIVFLILFTLMIIPCRLWAEKKWVQQWFPYISVGIFVASICRDGYLIGVLSPATMISYVSLVTVGLVLLPRVLVYCAFIPATIFLAGCGYLSYMGVMTYAPIFHLSGYSYTNGFWILSMLFFIIPILCTCLFLFESLLSQWRHREQLIQHLSQVDPLTNTRNRRSINECLEQLDVLNEKESAVYAVVLVDLDHFKLINDRFGHHKGDEALILVSDELSKHVRESDVVGRFGGEEFILILHHSSEQQAQRVAERCRQAIEQIVLFSDEEETIHITASFGIAASAPGIKPMKLLNLADKALYEAKAQGRNQVCSYFHSAFLDTV</sequence>
<dbReference type="EC" id="2.7.7.65" evidence="1"/>